<dbReference type="GO" id="GO:0005657">
    <property type="term" value="C:replication fork"/>
    <property type="evidence" value="ECO:0007669"/>
    <property type="project" value="TreeGrafter"/>
</dbReference>
<dbReference type="EMBL" id="KZ989269">
    <property type="protein sequence ID" value="RKP27104.1"/>
    <property type="molecule type" value="Genomic_DNA"/>
</dbReference>
<dbReference type="InterPro" id="IPR030548">
    <property type="entry name" value="RAD51B"/>
</dbReference>
<reference evidence="3" key="1">
    <citation type="journal article" date="2018" name="Nat. Microbiol.">
        <title>Leveraging single-cell genomics to expand the fungal tree of life.</title>
        <authorList>
            <person name="Ahrendt S.R."/>
            <person name="Quandt C.A."/>
            <person name="Ciobanu D."/>
            <person name="Clum A."/>
            <person name="Salamov A."/>
            <person name="Andreopoulos B."/>
            <person name="Cheng J.F."/>
            <person name="Woyke T."/>
            <person name="Pelin A."/>
            <person name="Henrissat B."/>
            <person name="Reynolds N.K."/>
            <person name="Benny G.L."/>
            <person name="Smith M.E."/>
            <person name="James T.Y."/>
            <person name="Grigoriev I.V."/>
        </authorList>
    </citation>
    <scope>NUCLEOTIDE SEQUENCE [LARGE SCALE GENOMIC DNA]</scope>
    <source>
        <strain evidence="3">Benny S71-1</strain>
    </source>
</reference>
<dbReference type="Gene3D" id="3.40.50.300">
    <property type="entry name" value="P-loop containing nucleotide triphosphate hydrolases"/>
    <property type="match status" value="1"/>
</dbReference>
<dbReference type="Pfam" id="PF08423">
    <property type="entry name" value="Rad51"/>
    <property type="match status" value="1"/>
</dbReference>
<dbReference type="AlphaFoldDB" id="A0A4P9Z3J0"/>
<keyword evidence="2" id="KW-0378">Hydrolase</keyword>
<dbReference type="InterPro" id="IPR013632">
    <property type="entry name" value="Rad51_C"/>
</dbReference>
<evidence type="ECO:0000259" key="1">
    <source>
        <dbReference type="SMART" id="SM00382"/>
    </source>
</evidence>
<accession>A0A4P9Z3J0</accession>
<dbReference type="InterPro" id="IPR027417">
    <property type="entry name" value="P-loop_NTPase"/>
</dbReference>
<dbReference type="GO" id="GO:0008094">
    <property type="term" value="F:ATP-dependent activity, acting on DNA"/>
    <property type="evidence" value="ECO:0007669"/>
    <property type="project" value="TreeGrafter"/>
</dbReference>
<sequence length="299" mass="32932">MDDKLADLAVRQSLPLLPVQLARLASLSPPVVTCADLLLLSEFDLMEQCDWDLVTARTILKAVARLRAPKSLTVAAQAGSGKTQLCHTLAVLAAHDNGDGGLHGDVVYFDTERTFRADRLVEIAQHRFPELADDPARLRRVTNRVHVAVVRSADELLTRHRDRGTHALSIPRRLSTLTTFIEQKRVCLVIIDSAAALVRHELILVTNQVATRFQPPSILGLERQHLDQDGYHVAALGNTWSHAITTRIELRRLSSIVRRDGAAASRQLSVVKSPLAPVCSFRYAITSAGFVEEQALTDA</sequence>
<evidence type="ECO:0000313" key="2">
    <source>
        <dbReference type="EMBL" id="RKP27104.1"/>
    </source>
</evidence>
<keyword evidence="3" id="KW-1185">Reference proteome</keyword>
<proteinExistence type="predicted"/>
<dbReference type="PANTHER" id="PTHR46456">
    <property type="entry name" value="DNA REPAIR PROTEIN RAD51 HOMOLOG 2"/>
    <property type="match status" value="1"/>
</dbReference>
<dbReference type="GO" id="GO:0003690">
    <property type="term" value="F:double-stranded DNA binding"/>
    <property type="evidence" value="ECO:0007669"/>
    <property type="project" value="TreeGrafter"/>
</dbReference>
<protein>
    <submittedName>
        <fullName evidence="2">P-loop containing nucleoside triphosphate hydrolase protein</fullName>
    </submittedName>
</protein>
<dbReference type="GO" id="GO:0003697">
    <property type="term" value="F:single-stranded DNA binding"/>
    <property type="evidence" value="ECO:0007669"/>
    <property type="project" value="TreeGrafter"/>
</dbReference>
<dbReference type="Proteomes" id="UP000278143">
    <property type="component" value="Unassembled WGS sequence"/>
</dbReference>
<dbReference type="GO" id="GO:0000400">
    <property type="term" value="F:four-way junction DNA binding"/>
    <property type="evidence" value="ECO:0007669"/>
    <property type="project" value="TreeGrafter"/>
</dbReference>
<dbReference type="PANTHER" id="PTHR46456:SF1">
    <property type="entry name" value="DNA REPAIR PROTEIN RAD51 HOMOLOG 2"/>
    <property type="match status" value="1"/>
</dbReference>
<dbReference type="GO" id="GO:0000724">
    <property type="term" value="P:double-strand break repair via homologous recombination"/>
    <property type="evidence" value="ECO:0007669"/>
    <property type="project" value="InterPro"/>
</dbReference>
<dbReference type="GO" id="GO:0016787">
    <property type="term" value="F:hydrolase activity"/>
    <property type="evidence" value="ECO:0007669"/>
    <property type="project" value="UniProtKB-KW"/>
</dbReference>
<dbReference type="SUPFAM" id="SSF52540">
    <property type="entry name" value="P-loop containing nucleoside triphosphate hydrolases"/>
    <property type="match status" value="1"/>
</dbReference>
<evidence type="ECO:0000313" key="3">
    <source>
        <dbReference type="Proteomes" id="UP000278143"/>
    </source>
</evidence>
<dbReference type="InterPro" id="IPR003593">
    <property type="entry name" value="AAA+_ATPase"/>
</dbReference>
<name>A0A4P9Z3J0_9FUNG</name>
<gene>
    <name evidence="2" type="ORF">SYNPS1DRAFT_27231</name>
</gene>
<dbReference type="SMART" id="SM00382">
    <property type="entry name" value="AAA"/>
    <property type="match status" value="1"/>
</dbReference>
<organism evidence="2 3">
    <name type="scientific">Syncephalis pseudoplumigaleata</name>
    <dbReference type="NCBI Taxonomy" id="1712513"/>
    <lineage>
        <taxon>Eukaryota</taxon>
        <taxon>Fungi</taxon>
        <taxon>Fungi incertae sedis</taxon>
        <taxon>Zoopagomycota</taxon>
        <taxon>Zoopagomycotina</taxon>
        <taxon>Zoopagomycetes</taxon>
        <taxon>Zoopagales</taxon>
        <taxon>Piptocephalidaceae</taxon>
        <taxon>Syncephalis</taxon>
    </lineage>
</organism>
<dbReference type="OrthoDB" id="1861185at2759"/>
<feature type="domain" description="AAA+ ATPase" evidence="1">
    <location>
        <begin position="68"/>
        <end position="254"/>
    </location>
</feature>
<dbReference type="GO" id="GO:0033063">
    <property type="term" value="C:Rad51B-Rad51C-Rad51D-XRCC2 complex"/>
    <property type="evidence" value="ECO:0007669"/>
    <property type="project" value="InterPro"/>
</dbReference>